<dbReference type="EMBL" id="KK198757">
    <property type="protein sequence ID" value="KCW73189.1"/>
    <property type="molecule type" value="Genomic_DNA"/>
</dbReference>
<accession>A0A059C4L6</accession>
<dbReference type="InParanoid" id="A0A059C4L6"/>
<evidence type="ECO:0000313" key="1">
    <source>
        <dbReference type="EMBL" id="KCW73189.1"/>
    </source>
</evidence>
<gene>
    <name evidence="1" type="ORF">EUGRSUZ_E01650</name>
</gene>
<sequence length="155" mass="17977">MVHQHNHHVEPVVLHGEVKHGLLSSGRLFDRLRRSGEQYLHDIDLPVRSSIMQRDSSLPSLHGAQVWTHCQELPRDLDITSSSRDVQRAETIRVHLFRKLWRTLQELSNEIQMASHTSDMQWRVTGSFKIHLLEDELIAADQVFQLMDIALPSCF</sequence>
<dbReference type="AlphaFoldDB" id="A0A059C4L6"/>
<protein>
    <submittedName>
        <fullName evidence="1">Uncharacterized protein</fullName>
    </submittedName>
</protein>
<name>A0A059C4L6_EUCGR</name>
<proteinExistence type="predicted"/>
<organism evidence="1">
    <name type="scientific">Eucalyptus grandis</name>
    <name type="common">Flooded gum</name>
    <dbReference type="NCBI Taxonomy" id="71139"/>
    <lineage>
        <taxon>Eukaryota</taxon>
        <taxon>Viridiplantae</taxon>
        <taxon>Streptophyta</taxon>
        <taxon>Embryophyta</taxon>
        <taxon>Tracheophyta</taxon>
        <taxon>Spermatophyta</taxon>
        <taxon>Magnoliopsida</taxon>
        <taxon>eudicotyledons</taxon>
        <taxon>Gunneridae</taxon>
        <taxon>Pentapetalae</taxon>
        <taxon>rosids</taxon>
        <taxon>malvids</taxon>
        <taxon>Myrtales</taxon>
        <taxon>Myrtaceae</taxon>
        <taxon>Myrtoideae</taxon>
        <taxon>Eucalypteae</taxon>
        <taxon>Eucalyptus</taxon>
    </lineage>
</organism>
<reference evidence="1" key="1">
    <citation type="submission" date="2013-07" db="EMBL/GenBank/DDBJ databases">
        <title>The genome of Eucalyptus grandis.</title>
        <authorList>
            <person name="Schmutz J."/>
            <person name="Hayes R."/>
            <person name="Myburg A."/>
            <person name="Tuskan G."/>
            <person name="Grattapaglia D."/>
            <person name="Rokhsar D.S."/>
        </authorList>
    </citation>
    <scope>NUCLEOTIDE SEQUENCE</scope>
    <source>
        <tissue evidence="1">Leaf extractions</tissue>
    </source>
</reference>
<dbReference type="Gramene" id="KCW73189">
    <property type="protein sequence ID" value="KCW73189"/>
    <property type="gene ID" value="EUGRSUZ_E01650"/>
</dbReference>